<evidence type="ECO:0000313" key="2">
    <source>
        <dbReference type="Proteomes" id="UP000199317"/>
    </source>
</evidence>
<keyword evidence="2" id="KW-1185">Reference proteome</keyword>
<dbReference type="Gene3D" id="2.60.120.620">
    <property type="entry name" value="q2cbj1_9rhob like domain"/>
    <property type="match status" value="1"/>
</dbReference>
<dbReference type="Proteomes" id="UP000199317">
    <property type="component" value="Unassembled WGS sequence"/>
</dbReference>
<proteinExistence type="predicted"/>
<reference evidence="2" key="1">
    <citation type="submission" date="2016-10" db="EMBL/GenBank/DDBJ databases">
        <authorList>
            <person name="Varghese N."/>
            <person name="Submissions S."/>
        </authorList>
    </citation>
    <scope>NUCLEOTIDE SEQUENCE [LARGE SCALE GENOMIC DNA]</scope>
    <source>
        <strain evidence="2">DSM 17101</strain>
    </source>
</reference>
<organism evidence="1 2">
    <name type="scientific">Paracidovorax cattleyae</name>
    <dbReference type="NCBI Taxonomy" id="80868"/>
    <lineage>
        <taxon>Bacteria</taxon>
        <taxon>Pseudomonadati</taxon>
        <taxon>Pseudomonadota</taxon>
        <taxon>Betaproteobacteria</taxon>
        <taxon>Burkholderiales</taxon>
        <taxon>Comamonadaceae</taxon>
        <taxon>Paracidovorax</taxon>
    </lineage>
</organism>
<gene>
    <name evidence="1" type="ORF">SAMN04489708_11283</name>
</gene>
<dbReference type="OrthoDB" id="6681382at2"/>
<evidence type="ECO:0000313" key="1">
    <source>
        <dbReference type="EMBL" id="SDP40952.1"/>
    </source>
</evidence>
<dbReference type="InterPro" id="IPR018724">
    <property type="entry name" value="2OG-Fe_dioxygenase"/>
</dbReference>
<accession>A0A1H0SGN9</accession>
<protein>
    <submittedName>
        <fullName evidence="1">2OG-Fe dioxygenase</fullName>
    </submittedName>
</protein>
<dbReference type="AlphaFoldDB" id="A0A1H0SGN9"/>
<keyword evidence="1" id="KW-0223">Dioxygenase</keyword>
<dbReference type="GO" id="GO:0051213">
    <property type="term" value="F:dioxygenase activity"/>
    <property type="evidence" value="ECO:0007669"/>
    <property type="project" value="UniProtKB-KW"/>
</dbReference>
<dbReference type="Pfam" id="PF10014">
    <property type="entry name" value="2OG-Fe_Oxy_2"/>
    <property type="match status" value="1"/>
</dbReference>
<name>A0A1H0SGN9_9BURK</name>
<dbReference type="EMBL" id="FNJL01000012">
    <property type="protein sequence ID" value="SDP40952.1"/>
    <property type="molecule type" value="Genomic_DNA"/>
</dbReference>
<keyword evidence="1" id="KW-0560">Oxidoreductase</keyword>
<dbReference type="RefSeq" id="WP_092834683.1">
    <property type="nucleotide sequence ID" value="NZ_CP028290.1"/>
</dbReference>
<sequence length="254" mass="29147">MIKNQLKELGYCHFVPQIDCDSGELKILYREFEQLEHDCYAPAEVKRFRRYANGVILPWTKEVDIHWIPPVHDDTGTPRSGYDQGGNNPEHPDIRYFHALGELMKSTDFLCDLVRDDFSHTFWSETDRRSPIYFGVHFVKICSGAASDLGISSPDCFHQDGEPFTFAHLARRTQSTAGGVNYIGTVDARGLPLEKVAERQILASFELSHFLESFVVHDPRVSHYVTPIRRDERLLGDGERCVILIDFSRMRQSL</sequence>